<feature type="signal peptide" evidence="1">
    <location>
        <begin position="1"/>
        <end position="20"/>
    </location>
</feature>
<evidence type="ECO:0000313" key="4">
    <source>
        <dbReference type="Proteomes" id="UP000316270"/>
    </source>
</evidence>
<keyword evidence="4" id="KW-1185">Reference proteome</keyword>
<protein>
    <recommendedName>
        <fullName evidence="2">SnoaL-like domain-containing protein</fullName>
    </recommendedName>
</protein>
<proteinExistence type="predicted"/>
<keyword evidence="1" id="KW-0732">Signal</keyword>
<evidence type="ECO:0000259" key="2">
    <source>
        <dbReference type="Pfam" id="PF12680"/>
    </source>
</evidence>
<dbReference type="AlphaFoldDB" id="A0A517L0I5"/>
<feature type="domain" description="SnoaL-like" evidence="2">
    <location>
        <begin position="52"/>
        <end position="144"/>
    </location>
</feature>
<dbReference type="SUPFAM" id="SSF54427">
    <property type="entry name" value="NTF2-like"/>
    <property type="match status" value="1"/>
</dbReference>
<name>A0A517L0I5_9PEZI</name>
<dbReference type="Proteomes" id="UP000316270">
    <property type="component" value="Chromosome 2"/>
</dbReference>
<organism evidence="3 4">
    <name type="scientific">Venturia effusa</name>
    <dbReference type="NCBI Taxonomy" id="50376"/>
    <lineage>
        <taxon>Eukaryota</taxon>
        <taxon>Fungi</taxon>
        <taxon>Dikarya</taxon>
        <taxon>Ascomycota</taxon>
        <taxon>Pezizomycotina</taxon>
        <taxon>Dothideomycetes</taxon>
        <taxon>Pleosporomycetidae</taxon>
        <taxon>Venturiales</taxon>
        <taxon>Venturiaceae</taxon>
        <taxon>Venturia</taxon>
    </lineage>
</organism>
<accession>A0A517L0I5</accession>
<reference evidence="3 4" key="1">
    <citation type="submission" date="2019-07" db="EMBL/GenBank/DDBJ databases">
        <title>Finished genome of Venturia effusa.</title>
        <authorList>
            <person name="Young C.A."/>
            <person name="Cox M.P."/>
            <person name="Ganley A.R.D."/>
            <person name="David W.J."/>
        </authorList>
    </citation>
    <scope>NUCLEOTIDE SEQUENCE [LARGE SCALE GENOMIC DNA]</scope>
    <source>
        <strain evidence="4">albino</strain>
    </source>
</reference>
<evidence type="ECO:0000313" key="3">
    <source>
        <dbReference type="EMBL" id="QDS69154.1"/>
    </source>
</evidence>
<dbReference type="Gene3D" id="3.10.450.50">
    <property type="match status" value="1"/>
</dbReference>
<sequence>MKDLSSILLLLFTFLPSTFAIQDAKSCPYCPPQPATNSEQTAIFNEFLQTFLVEKDPKTAFMRHVAEKYIQHNPMALSGRQTAIDILATFIPLSNFTILRTAVQNGIGFVHYKSVTGGGGPTGGEVTSSIVDILRFEGTCIVEHWDVMGVRTGNETNPLAWF</sequence>
<dbReference type="InterPro" id="IPR032710">
    <property type="entry name" value="NTF2-like_dom_sf"/>
</dbReference>
<feature type="chain" id="PRO_5022209286" description="SnoaL-like domain-containing protein" evidence="1">
    <location>
        <begin position="21"/>
        <end position="162"/>
    </location>
</feature>
<dbReference type="EMBL" id="CP042186">
    <property type="protein sequence ID" value="QDS69154.1"/>
    <property type="molecule type" value="Genomic_DNA"/>
</dbReference>
<dbReference type="OrthoDB" id="2820488at2759"/>
<dbReference type="InterPro" id="IPR037401">
    <property type="entry name" value="SnoaL-like"/>
</dbReference>
<dbReference type="Pfam" id="PF12680">
    <property type="entry name" value="SnoaL_2"/>
    <property type="match status" value="1"/>
</dbReference>
<evidence type="ECO:0000256" key="1">
    <source>
        <dbReference type="SAM" id="SignalP"/>
    </source>
</evidence>
<gene>
    <name evidence="3" type="ORF">FKW77_010498</name>
</gene>